<dbReference type="InterPro" id="IPR004960">
    <property type="entry name" value="LipA_acyltrans"/>
</dbReference>
<keyword evidence="8" id="KW-1185">Reference proteome</keyword>
<evidence type="ECO:0000256" key="6">
    <source>
        <dbReference type="ARBA" id="ARBA00023315"/>
    </source>
</evidence>
<protein>
    <submittedName>
        <fullName evidence="7">Lauroyl acyltransferase</fullName>
    </submittedName>
</protein>
<dbReference type="EMBL" id="CP026538">
    <property type="protein sequence ID" value="QAZ69190.1"/>
    <property type="molecule type" value="Genomic_DNA"/>
</dbReference>
<evidence type="ECO:0000256" key="4">
    <source>
        <dbReference type="ARBA" id="ARBA00022679"/>
    </source>
</evidence>
<accession>A0A4P6HSS1</accession>
<sequence length="306" mass="32987">MRVRESFSRDLLRLFVWYPLRLVAERLPPRTAMALYRAMGRLHAALSRGRAGRIAIAARAVNPALAEAGAKQAVLDAFATHYVNQLIVFQLPRLTAANFHELLEIDGLDRLGLALAHGRGAVIPIGHFGPTQLPLAALGALGFPMVQIGHLSDEGLSFVGRRVAFRLRARYEARIPARIVPPGPGVRQALTQLRAGGVVMTTADDGPGQPPFGHHATVDFPGGALSVPLGPARLALSAGAALVPGFLEPGRDAPFRFVLDAPIATPRDTDRDAAALVMTREFMARYADRVASRPGWWHGLESHLFP</sequence>
<evidence type="ECO:0000256" key="5">
    <source>
        <dbReference type="ARBA" id="ARBA00023136"/>
    </source>
</evidence>
<gene>
    <name evidence="7" type="ORF">C3Y92_18880</name>
</gene>
<keyword evidence="6 7" id="KW-0012">Acyltransferase</keyword>
<name>A0A4P6HSS1_9BACT</name>
<evidence type="ECO:0000313" key="7">
    <source>
        <dbReference type="EMBL" id="QAZ69190.1"/>
    </source>
</evidence>
<organism evidence="7 8">
    <name type="scientific">Solidesulfovibrio carbinolicus</name>
    <dbReference type="NCBI Taxonomy" id="296842"/>
    <lineage>
        <taxon>Bacteria</taxon>
        <taxon>Pseudomonadati</taxon>
        <taxon>Thermodesulfobacteriota</taxon>
        <taxon>Desulfovibrionia</taxon>
        <taxon>Desulfovibrionales</taxon>
        <taxon>Desulfovibrionaceae</taxon>
        <taxon>Solidesulfovibrio</taxon>
    </lineage>
</organism>
<dbReference type="AlphaFoldDB" id="A0A4P6HSS1"/>
<evidence type="ECO:0000256" key="3">
    <source>
        <dbReference type="ARBA" id="ARBA00022519"/>
    </source>
</evidence>
<keyword evidence="3" id="KW-0997">Cell inner membrane</keyword>
<proteinExistence type="predicted"/>
<dbReference type="GO" id="GO:0005886">
    <property type="term" value="C:plasma membrane"/>
    <property type="evidence" value="ECO:0007669"/>
    <property type="project" value="UniProtKB-SubCell"/>
</dbReference>
<dbReference type="GO" id="GO:0016746">
    <property type="term" value="F:acyltransferase activity"/>
    <property type="evidence" value="ECO:0007669"/>
    <property type="project" value="UniProtKB-KW"/>
</dbReference>
<dbReference type="Pfam" id="PF03279">
    <property type="entry name" value="Lip_A_acyltrans"/>
    <property type="match status" value="1"/>
</dbReference>
<dbReference type="Proteomes" id="UP000293296">
    <property type="component" value="Chromosome"/>
</dbReference>
<reference evidence="7 8" key="1">
    <citation type="submission" date="2018-02" db="EMBL/GenBank/DDBJ databases">
        <title>Genome sequence of Desulfovibrio carbinolicus DSM 3852.</title>
        <authorList>
            <person name="Wilbanks E."/>
            <person name="Skennerton C.T."/>
            <person name="Orphan V.J."/>
        </authorList>
    </citation>
    <scope>NUCLEOTIDE SEQUENCE [LARGE SCALE GENOMIC DNA]</scope>
    <source>
        <strain evidence="7 8">DSM 3852</strain>
    </source>
</reference>
<dbReference type="PANTHER" id="PTHR30606:SF10">
    <property type="entry name" value="PHOSPHATIDYLINOSITOL MANNOSIDE ACYLTRANSFERASE"/>
    <property type="match status" value="1"/>
</dbReference>
<keyword evidence="5" id="KW-0472">Membrane</keyword>
<evidence type="ECO:0000256" key="1">
    <source>
        <dbReference type="ARBA" id="ARBA00004533"/>
    </source>
</evidence>
<comment type="subcellular location">
    <subcellularLocation>
        <location evidence="1">Cell inner membrane</location>
    </subcellularLocation>
</comment>
<evidence type="ECO:0000313" key="8">
    <source>
        <dbReference type="Proteomes" id="UP000293296"/>
    </source>
</evidence>
<keyword evidence="2" id="KW-1003">Cell membrane</keyword>
<evidence type="ECO:0000256" key="2">
    <source>
        <dbReference type="ARBA" id="ARBA00022475"/>
    </source>
</evidence>
<dbReference type="GO" id="GO:0009247">
    <property type="term" value="P:glycolipid biosynthetic process"/>
    <property type="evidence" value="ECO:0007669"/>
    <property type="project" value="UniProtKB-ARBA"/>
</dbReference>
<dbReference type="OrthoDB" id="5453083at2"/>
<dbReference type="RefSeq" id="WP_129355348.1">
    <property type="nucleotide sequence ID" value="NZ_CP026538.1"/>
</dbReference>
<dbReference type="KEGG" id="dcb:C3Y92_18880"/>
<dbReference type="PANTHER" id="PTHR30606">
    <property type="entry name" value="LIPID A BIOSYNTHESIS LAUROYL ACYLTRANSFERASE"/>
    <property type="match status" value="1"/>
</dbReference>
<keyword evidence="4 7" id="KW-0808">Transferase</keyword>